<evidence type="ECO:0000256" key="1">
    <source>
        <dbReference type="SAM" id="Phobius"/>
    </source>
</evidence>
<evidence type="ECO:0008006" key="4">
    <source>
        <dbReference type="Google" id="ProtNLM"/>
    </source>
</evidence>
<keyword evidence="1" id="KW-1133">Transmembrane helix</keyword>
<keyword evidence="1" id="KW-0812">Transmembrane</keyword>
<dbReference type="Proteomes" id="UP000596857">
    <property type="component" value="Unassembled WGS sequence"/>
</dbReference>
<feature type="transmembrane region" description="Helical" evidence="1">
    <location>
        <begin position="135"/>
        <end position="152"/>
    </location>
</feature>
<reference evidence="2 3" key="1">
    <citation type="submission" date="2019-10" db="EMBL/GenBank/DDBJ databases">
        <title>Description of Paenibacillus terricola sp. nov.</title>
        <authorList>
            <person name="Carlier A."/>
            <person name="Qi S."/>
        </authorList>
    </citation>
    <scope>NUCLEOTIDE SEQUENCE [LARGE SCALE GENOMIC DNA]</scope>
    <source>
        <strain evidence="2 3">LMG 31459</strain>
    </source>
</reference>
<feature type="transmembrane region" description="Helical" evidence="1">
    <location>
        <begin position="99"/>
        <end position="128"/>
    </location>
</feature>
<feature type="transmembrane region" description="Helical" evidence="1">
    <location>
        <begin position="36"/>
        <end position="55"/>
    </location>
</feature>
<evidence type="ECO:0000313" key="3">
    <source>
        <dbReference type="Proteomes" id="UP000596857"/>
    </source>
</evidence>
<evidence type="ECO:0000313" key="2">
    <source>
        <dbReference type="EMBL" id="NOU82514.1"/>
    </source>
</evidence>
<feature type="transmembrane region" description="Helical" evidence="1">
    <location>
        <begin position="76"/>
        <end position="93"/>
    </location>
</feature>
<dbReference type="Pfam" id="PF04307">
    <property type="entry name" value="YdjM"/>
    <property type="match status" value="1"/>
</dbReference>
<keyword evidence="3" id="KW-1185">Reference proteome</keyword>
<dbReference type="EMBL" id="WHOB01000081">
    <property type="protein sequence ID" value="NOU82514.1"/>
    <property type="molecule type" value="Genomic_DNA"/>
</dbReference>
<sequence>MPSLKGGEFKMNRQGHIGLAILAGSAMLYVTPDLSIMPAAVLISAAGAGGLLPDLDHKTSTISNKLQFSARKRKQLKGLSILSLGMGILWFVLQQPMPWIWIAAGLIISLASRLRSLILSGLGLLLLIGHEWYSLHWLTLLAGVALLIMPFVKHRGIIHSPEFAGILSLGIVSFTATQPVLFQALGLGLLAGWWSHLAGDAVTVEGIRSVLLPRLKVALNLLRNGGAAERWIARSCWLCSIALWLMIFY</sequence>
<dbReference type="InterPro" id="IPR007404">
    <property type="entry name" value="YdjM-like"/>
</dbReference>
<gene>
    <name evidence="2" type="ORF">GC101_26980</name>
</gene>
<accession>A0ABX1YPN4</accession>
<comment type="caution">
    <text evidence="2">The sequence shown here is derived from an EMBL/GenBank/DDBJ whole genome shotgun (WGS) entry which is preliminary data.</text>
</comment>
<name>A0ABX1YPN4_9BACL</name>
<proteinExistence type="predicted"/>
<feature type="transmembrane region" description="Helical" evidence="1">
    <location>
        <begin position="231"/>
        <end position="248"/>
    </location>
</feature>
<protein>
    <recommendedName>
        <fullName evidence="4">Metal-dependent hydrolase</fullName>
    </recommendedName>
</protein>
<keyword evidence="1" id="KW-0472">Membrane</keyword>
<feature type="transmembrane region" description="Helical" evidence="1">
    <location>
        <begin position="164"/>
        <end position="190"/>
    </location>
</feature>
<organism evidence="2 3">
    <name type="scientific">Paenibacillus phytohabitans</name>
    <dbReference type="NCBI Taxonomy" id="2654978"/>
    <lineage>
        <taxon>Bacteria</taxon>
        <taxon>Bacillati</taxon>
        <taxon>Bacillota</taxon>
        <taxon>Bacilli</taxon>
        <taxon>Bacillales</taxon>
        <taxon>Paenibacillaceae</taxon>
        <taxon>Paenibacillus</taxon>
    </lineage>
</organism>